<keyword evidence="1" id="KW-0176">Collagen</keyword>
<gene>
    <name evidence="1" type="ORF">Hyperionvirus4_97</name>
</gene>
<name>A0A3G5A7X0_9VIRU</name>
<evidence type="ECO:0000313" key="1">
    <source>
        <dbReference type="EMBL" id="AYV83132.1"/>
    </source>
</evidence>
<protein>
    <submittedName>
        <fullName evidence="1">Collagen triple helix repeat containing protein</fullName>
    </submittedName>
</protein>
<sequence>MSKIGNRVTAEWVKQSIILDNPATSRIYISSLTSDPRGNVYAIGSFMGSAKIGDFPAIHSPNLVPFIIKLTQYGKIKYITTAEIIIAQNKVSTNQKSNQMKRSCTNIINSSIDPGSQGYSITVDDANNLFVTGSFLGILQFKGVPPVINKQPGTMMFVARFNANNGIPVWAIATYTDSDSEDTIALANAITADTHNSLYITGQFTGPINFESKSINTKNTLDMFLTKIRKTDGKFIWVNQSKEISDLDIEVVGNGLNLISHCHKLIYVVGSFLNLAEFGDKITLETEAGLIDAYVIAADIRTGEWLSATQTFSTTVDGIMGSAFGYGIVISNADEIFITGYFNGKTTFGGNETYQNLTGAIATTYISKIKRHSNKYIWLDTVIVNPIAVSVAPGVVIFNVSTGIIIDNSNKHIFVAGVFSGKYRCGDIEPINSTPNFASFIMRLNVEHKLKFVAVFQSVNLTDLSVVQFSLRQPIAINECDTNTVYLGGLTQGDMRIGQLLIESPPPPGPYNFWISSLEFCP</sequence>
<dbReference type="EMBL" id="MK072386">
    <property type="protein sequence ID" value="AYV83132.1"/>
    <property type="molecule type" value="Genomic_DNA"/>
</dbReference>
<reference evidence="1" key="1">
    <citation type="submission" date="2018-10" db="EMBL/GenBank/DDBJ databases">
        <title>Hidden diversity of soil giant viruses.</title>
        <authorList>
            <person name="Schulz F."/>
            <person name="Alteio L."/>
            <person name="Goudeau D."/>
            <person name="Ryan E.M."/>
            <person name="Malmstrom R.R."/>
            <person name="Blanchard J."/>
            <person name="Woyke T."/>
        </authorList>
    </citation>
    <scope>NUCLEOTIDE SEQUENCE</scope>
    <source>
        <strain evidence="1">HYV1</strain>
    </source>
</reference>
<dbReference type="SUPFAM" id="SSF101898">
    <property type="entry name" value="NHL repeat"/>
    <property type="match status" value="1"/>
</dbReference>
<accession>A0A3G5A7X0</accession>
<organism evidence="1">
    <name type="scientific">Hyperionvirus sp</name>
    <dbReference type="NCBI Taxonomy" id="2487770"/>
    <lineage>
        <taxon>Viruses</taxon>
        <taxon>Varidnaviria</taxon>
        <taxon>Bamfordvirae</taxon>
        <taxon>Nucleocytoviricota</taxon>
        <taxon>Megaviricetes</taxon>
        <taxon>Imitervirales</taxon>
        <taxon>Mimiviridae</taxon>
        <taxon>Klosneuvirinae</taxon>
    </lineage>
</organism>
<proteinExistence type="predicted"/>